<keyword evidence="2 4" id="KW-0807">Transducer</keyword>
<dbReference type="KEGG" id="sfr:Sfri_2964"/>
<dbReference type="PANTHER" id="PTHR32089">
    <property type="entry name" value="METHYL-ACCEPTING CHEMOTAXIS PROTEIN MCPB"/>
    <property type="match status" value="1"/>
</dbReference>
<organism evidence="7 8">
    <name type="scientific">Shewanella frigidimarina (strain NCIMB 400)</name>
    <dbReference type="NCBI Taxonomy" id="318167"/>
    <lineage>
        <taxon>Bacteria</taxon>
        <taxon>Pseudomonadati</taxon>
        <taxon>Pseudomonadota</taxon>
        <taxon>Gammaproteobacteria</taxon>
        <taxon>Alteromonadales</taxon>
        <taxon>Shewanellaceae</taxon>
        <taxon>Shewanella</taxon>
    </lineage>
</organism>
<feature type="domain" description="Methyl-accepting transducer" evidence="6">
    <location>
        <begin position="113"/>
        <end position="236"/>
    </location>
</feature>
<keyword evidence="8" id="KW-1185">Reference proteome</keyword>
<dbReference type="HOGENOM" id="CLU_000445_21_0_6"/>
<evidence type="ECO:0000256" key="3">
    <source>
        <dbReference type="ARBA" id="ARBA00029447"/>
    </source>
</evidence>
<dbReference type="RefSeq" id="WP_011638412.1">
    <property type="nucleotide sequence ID" value="NC_008345.1"/>
</dbReference>
<feature type="coiled-coil region" evidence="5">
    <location>
        <begin position="5"/>
        <end position="50"/>
    </location>
</feature>
<dbReference type="GO" id="GO:0016020">
    <property type="term" value="C:membrane"/>
    <property type="evidence" value="ECO:0007669"/>
    <property type="project" value="UniProtKB-SubCell"/>
</dbReference>
<dbReference type="GO" id="GO:0004888">
    <property type="term" value="F:transmembrane signaling receptor activity"/>
    <property type="evidence" value="ECO:0007669"/>
    <property type="project" value="InterPro"/>
</dbReference>
<evidence type="ECO:0000313" key="7">
    <source>
        <dbReference type="EMBL" id="ABI72803.1"/>
    </source>
</evidence>
<dbReference type="STRING" id="318167.Sfri_2964"/>
<evidence type="ECO:0000256" key="4">
    <source>
        <dbReference type="PROSITE-ProRule" id="PRU00284"/>
    </source>
</evidence>
<dbReference type="SMART" id="SM00283">
    <property type="entry name" value="MA"/>
    <property type="match status" value="1"/>
</dbReference>
<dbReference type="Proteomes" id="UP000000684">
    <property type="component" value="Chromosome"/>
</dbReference>
<comment type="subcellular location">
    <subcellularLocation>
        <location evidence="1">Membrane</location>
    </subcellularLocation>
</comment>
<dbReference type="PRINTS" id="PR00260">
    <property type="entry name" value="CHEMTRNSDUCR"/>
</dbReference>
<evidence type="ECO:0000256" key="2">
    <source>
        <dbReference type="ARBA" id="ARBA00023224"/>
    </source>
</evidence>
<dbReference type="InterPro" id="IPR025991">
    <property type="entry name" value="Chemoreceptor_zinc-bind_dom"/>
</dbReference>
<protein>
    <submittedName>
        <fullName evidence="7">Methyl-accepting chemotaxis sensory transducer</fullName>
    </submittedName>
</protein>
<dbReference type="PANTHER" id="PTHR32089:SF70">
    <property type="entry name" value="ENERGY TAXIS MODULATING METHYL ACCEPTING SENSORY TRANSDUCER"/>
    <property type="match status" value="1"/>
</dbReference>
<name>Q07YW1_SHEFN</name>
<accession>Q07YW1</accession>
<dbReference type="GeneID" id="41838347"/>
<dbReference type="GO" id="GO:0006935">
    <property type="term" value="P:chemotaxis"/>
    <property type="evidence" value="ECO:0007669"/>
    <property type="project" value="InterPro"/>
</dbReference>
<comment type="similarity">
    <text evidence="3">Belongs to the methyl-accepting chemotaxis (MCP) protein family.</text>
</comment>
<dbReference type="GO" id="GO:0007165">
    <property type="term" value="P:signal transduction"/>
    <property type="evidence" value="ECO:0007669"/>
    <property type="project" value="UniProtKB-KW"/>
</dbReference>
<evidence type="ECO:0000313" key="8">
    <source>
        <dbReference type="Proteomes" id="UP000000684"/>
    </source>
</evidence>
<dbReference type="Pfam" id="PF13682">
    <property type="entry name" value="CZB"/>
    <property type="match status" value="1"/>
</dbReference>
<evidence type="ECO:0000256" key="5">
    <source>
        <dbReference type="SAM" id="Coils"/>
    </source>
</evidence>
<reference evidence="7 8" key="1">
    <citation type="submission" date="2006-08" db="EMBL/GenBank/DDBJ databases">
        <title>Complete sequence of Shewanella frigidimarina NCIMB 400.</title>
        <authorList>
            <consortium name="US DOE Joint Genome Institute"/>
            <person name="Copeland A."/>
            <person name="Lucas S."/>
            <person name="Lapidus A."/>
            <person name="Barry K."/>
            <person name="Detter J.C."/>
            <person name="Glavina del Rio T."/>
            <person name="Hammon N."/>
            <person name="Israni S."/>
            <person name="Dalin E."/>
            <person name="Tice H."/>
            <person name="Pitluck S."/>
            <person name="Fredrickson J.K."/>
            <person name="Kolker E."/>
            <person name="McCuel L.A."/>
            <person name="DiChristina T."/>
            <person name="Nealson K.H."/>
            <person name="Newman D."/>
            <person name="Tiedje J.M."/>
            <person name="Zhou J."/>
            <person name="Romine M.F."/>
            <person name="Culley D.E."/>
            <person name="Serres M."/>
            <person name="Chertkov O."/>
            <person name="Brettin T."/>
            <person name="Bruce D."/>
            <person name="Han C."/>
            <person name="Tapia R."/>
            <person name="Gilna P."/>
            <person name="Schmutz J."/>
            <person name="Larimer F."/>
            <person name="Land M."/>
            <person name="Hauser L."/>
            <person name="Kyrpides N."/>
            <person name="Mikhailova N."/>
            <person name="Richardson P."/>
        </authorList>
    </citation>
    <scope>NUCLEOTIDE SEQUENCE [LARGE SCALE GENOMIC DNA]</scope>
    <source>
        <strain evidence="7 8">NCIMB 400</strain>
    </source>
</reference>
<gene>
    <name evidence="7" type="ordered locus">Sfri_2964</name>
</gene>
<dbReference type="InterPro" id="IPR004090">
    <property type="entry name" value="Chemotax_Me-accpt_rcpt"/>
</dbReference>
<dbReference type="Gene3D" id="1.20.120.30">
    <property type="entry name" value="Aspartate receptor, ligand-binding domain"/>
    <property type="match status" value="1"/>
</dbReference>
<proteinExistence type="inferred from homology"/>
<dbReference type="SUPFAM" id="SSF58104">
    <property type="entry name" value="Methyl-accepting chemotaxis protein (MCP) signaling domain"/>
    <property type="match status" value="1"/>
</dbReference>
<dbReference type="AlphaFoldDB" id="Q07YW1"/>
<sequence length="361" mass="39374">MIGFTQSLKTKIADLEHQLVTHKQQHSDELNQLQQTITQLSQQLNHSNSQSEYDTARANLQLLGATMLNDIRDTTLANSIKLDEEKQMLSELDKLFNQTHVAIGNLKKRAGHLNEHAEKSMATAADLNLSANGISSLVSSIQQISEQTNLLALNAAIEAARAGDAGRGFAVVASEVRQLASNAHDASANIEKLVATVIEQTEQIKSVVITNQTCSRDIAVSSEQIDQVVTDVLQSSGVMKRVIGEASMTAFLTTVKLDHSVWKSNVYSVLANKDINACVNSHTECRLGKWYYKGEGQNFASLSSFKTIEQPHTTVHSAGKAAVIAMQSGDESTILTHLETMEQASIDVVRAIDHLLMQSQQ</sequence>
<dbReference type="PROSITE" id="PS50111">
    <property type="entry name" value="CHEMOTAXIS_TRANSDUC_2"/>
    <property type="match status" value="1"/>
</dbReference>
<dbReference type="OrthoDB" id="9808588at2"/>
<dbReference type="Pfam" id="PF00015">
    <property type="entry name" value="MCPsignal"/>
    <property type="match status" value="1"/>
</dbReference>
<evidence type="ECO:0000256" key="1">
    <source>
        <dbReference type="ARBA" id="ARBA00004370"/>
    </source>
</evidence>
<dbReference type="EMBL" id="CP000447">
    <property type="protein sequence ID" value="ABI72803.1"/>
    <property type="molecule type" value="Genomic_DNA"/>
</dbReference>
<keyword evidence="5" id="KW-0175">Coiled coil</keyword>
<evidence type="ECO:0000259" key="6">
    <source>
        <dbReference type="PROSITE" id="PS50111"/>
    </source>
</evidence>
<dbReference type="InterPro" id="IPR004089">
    <property type="entry name" value="MCPsignal_dom"/>
</dbReference>
<dbReference type="eggNOG" id="COG0840">
    <property type="taxonomic scope" value="Bacteria"/>
</dbReference>
<dbReference type="Gene3D" id="6.10.250.3200">
    <property type="match status" value="1"/>
</dbReference>